<dbReference type="PANTHER" id="PTHR31879">
    <property type="entry name" value="DET1- AND DDB1-ASSOCIATED PROTEIN 1"/>
    <property type="match status" value="1"/>
</dbReference>
<reference evidence="3 4" key="1">
    <citation type="submission" date="2024-01" db="EMBL/GenBank/DDBJ databases">
        <title>The complete chloroplast genome sequence of Lithospermum erythrorhizon: insights into the phylogenetic relationship among Boraginaceae species and the maternal lineages of purple gromwells.</title>
        <authorList>
            <person name="Okada T."/>
            <person name="Watanabe K."/>
        </authorList>
    </citation>
    <scope>NUCLEOTIDE SEQUENCE [LARGE SCALE GENOMIC DNA]</scope>
</reference>
<dbReference type="InterPro" id="IPR003034">
    <property type="entry name" value="SAP_dom"/>
</dbReference>
<dbReference type="PANTHER" id="PTHR31879:SF2">
    <property type="entry name" value="DET1- AND DDB1-ASSOCIATED PROTEIN 1"/>
    <property type="match status" value="1"/>
</dbReference>
<comment type="similarity">
    <text evidence="1">Belongs to the DDA1 family.</text>
</comment>
<dbReference type="GO" id="GO:0080008">
    <property type="term" value="C:Cul4-RING E3 ubiquitin ligase complex"/>
    <property type="evidence" value="ECO:0007669"/>
    <property type="project" value="TreeGrafter"/>
</dbReference>
<dbReference type="GO" id="GO:0032436">
    <property type="term" value="P:positive regulation of proteasomal ubiquitin-dependent protein catabolic process"/>
    <property type="evidence" value="ECO:0007669"/>
    <property type="project" value="TreeGrafter"/>
</dbReference>
<dbReference type="InterPro" id="IPR033575">
    <property type="entry name" value="DDA1-like"/>
</dbReference>
<dbReference type="Pfam" id="PF10172">
    <property type="entry name" value="DDA1"/>
    <property type="match status" value="1"/>
</dbReference>
<dbReference type="Proteomes" id="UP001454036">
    <property type="component" value="Unassembled WGS sequence"/>
</dbReference>
<dbReference type="Gene3D" id="1.10.720.30">
    <property type="entry name" value="SAP domain"/>
    <property type="match status" value="1"/>
</dbReference>
<proteinExistence type="inferred from homology"/>
<organism evidence="3 4">
    <name type="scientific">Lithospermum erythrorhizon</name>
    <name type="common">Purple gromwell</name>
    <name type="synonym">Lithospermum officinale var. erythrorhizon</name>
    <dbReference type="NCBI Taxonomy" id="34254"/>
    <lineage>
        <taxon>Eukaryota</taxon>
        <taxon>Viridiplantae</taxon>
        <taxon>Streptophyta</taxon>
        <taxon>Embryophyta</taxon>
        <taxon>Tracheophyta</taxon>
        <taxon>Spermatophyta</taxon>
        <taxon>Magnoliopsida</taxon>
        <taxon>eudicotyledons</taxon>
        <taxon>Gunneridae</taxon>
        <taxon>Pentapetalae</taxon>
        <taxon>asterids</taxon>
        <taxon>lamiids</taxon>
        <taxon>Boraginales</taxon>
        <taxon>Boraginaceae</taxon>
        <taxon>Boraginoideae</taxon>
        <taxon>Lithospermeae</taxon>
        <taxon>Lithospermum</taxon>
    </lineage>
</organism>
<dbReference type="InterPro" id="IPR018276">
    <property type="entry name" value="DDA1_dom"/>
</dbReference>
<dbReference type="InterPro" id="IPR036361">
    <property type="entry name" value="SAP_dom_sf"/>
</dbReference>
<evidence type="ECO:0000313" key="3">
    <source>
        <dbReference type="EMBL" id="GAA0172918.1"/>
    </source>
</evidence>
<evidence type="ECO:0000259" key="2">
    <source>
        <dbReference type="PROSITE" id="PS50800"/>
    </source>
</evidence>
<keyword evidence="4" id="KW-1185">Reference proteome</keyword>
<dbReference type="Pfam" id="PF02037">
    <property type="entry name" value="SAP"/>
    <property type="match status" value="1"/>
</dbReference>
<dbReference type="PROSITE" id="PS50800">
    <property type="entry name" value="SAP"/>
    <property type="match status" value="1"/>
</dbReference>
<gene>
    <name evidence="3" type="ORF">LIER_41423</name>
</gene>
<accession>A0AAV3RCB7</accession>
<evidence type="ECO:0000313" key="4">
    <source>
        <dbReference type="Proteomes" id="UP001454036"/>
    </source>
</evidence>
<sequence>MDPKPPSPSSPTHGGAATFLSNLPSRGLFSTTTPSSTLGCTRVYICDHDTSPPQNQLIKTDQMNILIRSLLIKKHGCHVDTNNTRKRCHVDTTKSTSGSSDAKSAIKRVATGSVGSGSVDCLLGLTVERLRMMLREKGLSVKGKKDELIARLRTSYG</sequence>
<comment type="caution">
    <text evidence="3">The sequence shown here is derived from an EMBL/GenBank/DDBJ whole genome shotgun (WGS) entry which is preliminary data.</text>
</comment>
<name>A0AAV3RCB7_LITER</name>
<dbReference type="SUPFAM" id="SSF68906">
    <property type="entry name" value="SAP domain"/>
    <property type="match status" value="1"/>
</dbReference>
<evidence type="ECO:0000256" key="1">
    <source>
        <dbReference type="ARBA" id="ARBA00008042"/>
    </source>
</evidence>
<protein>
    <recommendedName>
        <fullName evidence="2">SAP domain-containing protein</fullName>
    </recommendedName>
</protein>
<dbReference type="EMBL" id="BAABME010025888">
    <property type="protein sequence ID" value="GAA0172918.1"/>
    <property type="molecule type" value="Genomic_DNA"/>
</dbReference>
<dbReference type="SMART" id="SM00513">
    <property type="entry name" value="SAP"/>
    <property type="match status" value="1"/>
</dbReference>
<feature type="domain" description="SAP" evidence="2">
    <location>
        <begin position="122"/>
        <end position="156"/>
    </location>
</feature>
<dbReference type="AlphaFoldDB" id="A0AAV3RCB7"/>